<sequence>MKPRIEKKLSKMLALLLKNERGYAGRIWLDDGYCRSTLYSHEKPLTPRQRRYNLDSKASIKSVPSIGGEPDYFGEGTDHSTLWAYFRGGAYDEAYYAGVDWGLEFHRYRENDPVQEAWQRARHKRSRRLCTTIRLMRNLRVTAVSKSRAGPTNSGRCCAT</sequence>
<dbReference type="OrthoDB" id="6895177at2"/>
<evidence type="ECO:0000313" key="2">
    <source>
        <dbReference type="Proteomes" id="UP000076489"/>
    </source>
</evidence>
<dbReference type="RefSeq" id="WP_063340547.1">
    <property type="nucleotide sequence ID" value="NZ_LUKJ01000002.1"/>
</dbReference>
<organism evidence="1 2">
    <name type="scientific">Pseudomonas fluorescens</name>
    <dbReference type="NCBI Taxonomy" id="294"/>
    <lineage>
        <taxon>Bacteria</taxon>
        <taxon>Pseudomonadati</taxon>
        <taxon>Pseudomonadota</taxon>
        <taxon>Gammaproteobacteria</taxon>
        <taxon>Pseudomonadales</taxon>
        <taxon>Pseudomonadaceae</taxon>
        <taxon>Pseudomonas</taxon>
    </lineage>
</organism>
<accession>A0A166QM47</accession>
<dbReference type="EMBL" id="LUKJ01000002">
    <property type="protein sequence ID" value="KZN20500.1"/>
    <property type="molecule type" value="Genomic_DNA"/>
</dbReference>
<reference evidence="2" key="1">
    <citation type="submission" date="2016-03" db="EMBL/GenBank/DDBJ databases">
        <authorList>
            <person name="Ray J."/>
            <person name="Price M."/>
            <person name="Deutschbauer A."/>
        </authorList>
    </citation>
    <scope>NUCLEOTIDE SEQUENCE [LARGE SCALE GENOMIC DNA]</scope>
    <source>
        <strain evidence="2">FW300-N1B4</strain>
    </source>
</reference>
<gene>
    <name evidence="1" type="ORF">A1D17_02875</name>
</gene>
<comment type="caution">
    <text evidence="1">The sequence shown here is derived from an EMBL/GenBank/DDBJ whole genome shotgun (WGS) entry which is preliminary data.</text>
</comment>
<evidence type="ECO:0000313" key="1">
    <source>
        <dbReference type="EMBL" id="KZN20500.1"/>
    </source>
</evidence>
<protein>
    <submittedName>
        <fullName evidence="1">Uncharacterized protein</fullName>
    </submittedName>
</protein>
<dbReference type="Proteomes" id="UP000076489">
    <property type="component" value="Unassembled WGS sequence"/>
</dbReference>
<dbReference type="AlphaFoldDB" id="A0A166QM47"/>
<proteinExistence type="predicted"/>
<name>A0A166QM47_PSEFL</name>
<reference evidence="1 2" key="2">
    <citation type="journal article" date="2018" name="Nature">
        <title>Mutant phenotypes for thousands of bacterial genes of unknown function.</title>
        <authorList>
            <person name="Price M.N."/>
            <person name="Wetmore K.M."/>
            <person name="Waters R.J."/>
            <person name="Callaghan M."/>
            <person name="Ray J."/>
            <person name="Liu H."/>
            <person name="Kuehl J.V."/>
            <person name="Melnyk R.A."/>
            <person name="Lamson J.S."/>
            <person name="Suh Y."/>
            <person name="Carlson H.K."/>
            <person name="Esquivel Z."/>
            <person name="Sadeeshkumar H."/>
            <person name="Chakraborty R."/>
            <person name="Zane G.M."/>
            <person name="Rubin B.E."/>
            <person name="Wall J.D."/>
            <person name="Visel A."/>
            <person name="Bristow J."/>
            <person name="Blow M.J."/>
            <person name="Arkin A.P."/>
            <person name="Deutschbauer A.M."/>
        </authorList>
    </citation>
    <scope>NUCLEOTIDE SEQUENCE [LARGE SCALE GENOMIC DNA]</scope>
    <source>
        <strain evidence="1 2">FW300-N1B4</strain>
    </source>
</reference>